<organism evidence="2 3">
    <name type="scientific">Geosmithia morbida</name>
    <dbReference type="NCBI Taxonomy" id="1094350"/>
    <lineage>
        <taxon>Eukaryota</taxon>
        <taxon>Fungi</taxon>
        <taxon>Dikarya</taxon>
        <taxon>Ascomycota</taxon>
        <taxon>Pezizomycotina</taxon>
        <taxon>Sordariomycetes</taxon>
        <taxon>Hypocreomycetidae</taxon>
        <taxon>Hypocreales</taxon>
        <taxon>Bionectriaceae</taxon>
        <taxon>Geosmithia</taxon>
    </lineage>
</organism>
<feature type="compositionally biased region" description="Basic and acidic residues" evidence="1">
    <location>
        <begin position="172"/>
        <end position="181"/>
    </location>
</feature>
<feature type="compositionally biased region" description="Basic and acidic residues" evidence="1">
    <location>
        <begin position="49"/>
        <end position="60"/>
    </location>
</feature>
<dbReference type="OrthoDB" id="4202871at2759"/>
<reference evidence="2" key="1">
    <citation type="submission" date="2020-03" db="EMBL/GenBank/DDBJ databases">
        <title>Site-based positive gene gene selection in Geosmithia morbida across the United States reveals a broad range of putative effectors and factors for local host and environmental adapation.</title>
        <authorList>
            <person name="Onufrak A."/>
            <person name="Murdoch R.W."/>
            <person name="Gazis R."/>
            <person name="Huff M."/>
            <person name="Staton M."/>
            <person name="Klingeman W."/>
            <person name="Hadziabdic D."/>
        </authorList>
    </citation>
    <scope>NUCLEOTIDE SEQUENCE</scope>
    <source>
        <strain evidence="2">1262</strain>
    </source>
</reference>
<accession>A0A9P4Z2U2</accession>
<dbReference type="AlphaFoldDB" id="A0A9P4Z2U2"/>
<feature type="region of interest" description="Disordered" evidence="1">
    <location>
        <begin position="161"/>
        <end position="181"/>
    </location>
</feature>
<evidence type="ECO:0000313" key="3">
    <source>
        <dbReference type="Proteomes" id="UP000749293"/>
    </source>
</evidence>
<dbReference type="RefSeq" id="XP_035324261.1">
    <property type="nucleotide sequence ID" value="XM_035462837.1"/>
</dbReference>
<feature type="region of interest" description="Disordered" evidence="1">
    <location>
        <begin position="1"/>
        <end position="118"/>
    </location>
</feature>
<dbReference type="EMBL" id="JAANYQ010000002">
    <property type="protein sequence ID" value="KAF4125609.1"/>
    <property type="molecule type" value="Genomic_DNA"/>
</dbReference>
<dbReference type="Proteomes" id="UP000749293">
    <property type="component" value="Unassembled WGS sequence"/>
</dbReference>
<comment type="caution">
    <text evidence="2">The sequence shown here is derived from an EMBL/GenBank/DDBJ whole genome shotgun (WGS) entry which is preliminary data.</text>
</comment>
<evidence type="ECO:0000256" key="1">
    <source>
        <dbReference type="SAM" id="MobiDB-lite"/>
    </source>
</evidence>
<gene>
    <name evidence="2" type="ORF">GMORB2_0853</name>
</gene>
<name>A0A9P4Z2U2_9HYPO</name>
<proteinExistence type="predicted"/>
<keyword evidence="3" id="KW-1185">Reference proteome</keyword>
<feature type="region of interest" description="Disordered" evidence="1">
    <location>
        <begin position="128"/>
        <end position="147"/>
    </location>
</feature>
<evidence type="ECO:0000313" key="2">
    <source>
        <dbReference type="EMBL" id="KAF4125609.1"/>
    </source>
</evidence>
<protein>
    <submittedName>
        <fullName evidence="2">Uncharacterized protein</fullName>
    </submittedName>
</protein>
<dbReference type="GeneID" id="55967083"/>
<sequence length="620" mass="68779">MNETVDGLDVSLQDFEPPPSPESLRHRSVTPSDPGMTEAGLNEEEEELGLEREPELRPDPFLDPDPDGDDHLLRDSETGSAGGYSPPAWRRLANGGRSSGFWTSNPPAEGVPPLSPYSHLVDRLPTSVSRETSPFSVDGDQDPDEAAGYAYDDGILQRAMRTRLPKGSQSPERTRQSTPDIKREVDVKIEEDAVMPAEKRGPSATPEPLTDNYIRFAIRAEVQQRTEPIEAAISFVRMKYTAMTATWSSIICSILAALVGVSLMKALMQPAATRPAGDLVKVAGVARSFEPLIYYSEHAIIQVHDLQATSIAVWDLSESVRASDMKDATSIINDLDGLSETMKTLAEEMTRFLSRVDGDMDAVLNVMDWARLHLERFQSTKNPSTLSSAYDNMHNLLSRTHILEEPSGAPTALGSLAGFVFGLSTPQREQRVVQTIFHEFLSVLEDSIQSELHHSLALFALFETVDRHLFNLVRTVARESSAQEELHADLLSGLWARILGPRSADVRKFERNRLLLRDVRDKTVRNRGILEDHNTKLLGLKASLEGLRAKLVSPLVRGANATTLSLEDQIRGISDVSSHLGDIRRLQKSRVMESMFATVPGDRRLLIEQDVWKDNPDKPN</sequence>